<feature type="binding site" evidence="6">
    <location>
        <position position="151"/>
    </location>
    <ligand>
        <name>FMN</name>
        <dbReference type="ChEBI" id="CHEBI:58210"/>
    </ligand>
</feature>
<accession>M0QHG8</accession>
<evidence type="ECO:0000256" key="2">
    <source>
        <dbReference type="ARBA" id="ARBA00022643"/>
    </source>
</evidence>
<dbReference type="GO" id="GO:0004497">
    <property type="term" value="F:monooxygenase activity"/>
    <property type="evidence" value="ECO:0007669"/>
    <property type="project" value="UniProtKB-KW"/>
</dbReference>
<feature type="binding site" evidence="6">
    <location>
        <position position="97"/>
    </location>
    <ligand>
        <name>FMN</name>
        <dbReference type="ChEBI" id="CHEBI:58210"/>
    </ligand>
</feature>
<dbReference type="PANTHER" id="PTHR30011:SF16">
    <property type="entry name" value="C2H2 FINGER DOMAIN TRANSCRIPTION FACTOR (EUROFUNG)-RELATED"/>
    <property type="match status" value="1"/>
</dbReference>
<organism evidence="8 9">
    <name type="scientific">Gordonia soli NBRC 108243</name>
    <dbReference type="NCBI Taxonomy" id="1223545"/>
    <lineage>
        <taxon>Bacteria</taxon>
        <taxon>Bacillati</taxon>
        <taxon>Actinomycetota</taxon>
        <taxon>Actinomycetes</taxon>
        <taxon>Mycobacteriales</taxon>
        <taxon>Gordoniaceae</taxon>
        <taxon>Gordonia</taxon>
    </lineage>
</organism>
<protein>
    <submittedName>
        <fullName evidence="8">Putative FMNH2-dependent monooxygenase</fullName>
    </submittedName>
</protein>
<feature type="binding site" evidence="6">
    <location>
        <position position="222"/>
    </location>
    <ligand>
        <name>FMN</name>
        <dbReference type="ChEBI" id="CHEBI:58210"/>
    </ligand>
</feature>
<comment type="similarity">
    <text evidence="5">Belongs to the NtaA/SnaA/DszA monooxygenase family.</text>
</comment>
<dbReference type="STRING" id="1223545.GS4_11_01320"/>
<keyword evidence="9" id="KW-1185">Reference proteome</keyword>
<keyword evidence="1 6" id="KW-0285">Flavoprotein</keyword>
<comment type="caution">
    <text evidence="8">The sequence shown here is derived from an EMBL/GenBank/DDBJ whole genome shotgun (WGS) entry which is preliminary data.</text>
</comment>
<dbReference type="EMBL" id="BANX01000011">
    <property type="protein sequence ID" value="GAC67864.1"/>
    <property type="molecule type" value="Genomic_DNA"/>
</dbReference>
<dbReference type="eggNOG" id="COG2141">
    <property type="taxonomic scope" value="Bacteria"/>
</dbReference>
<dbReference type="PIRSF" id="PIRSF000337">
    <property type="entry name" value="NTA_MOA"/>
    <property type="match status" value="1"/>
</dbReference>
<evidence type="ECO:0000313" key="8">
    <source>
        <dbReference type="EMBL" id="GAC67864.1"/>
    </source>
</evidence>
<dbReference type="InterPro" id="IPR011251">
    <property type="entry name" value="Luciferase-like_dom"/>
</dbReference>
<dbReference type="InterPro" id="IPR036661">
    <property type="entry name" value="Luciferase-like_sf"/>
</dbReference>
<reference evidence="8 9" key="1">
    <citation type="submission" date="2013-01" db="EMBL/GenBank/DDBJ databases">
        <title>Whole genome shotgun sequence of Gordonia soli NBRC 108243.</title>
        <authorList>
            <person name="Isaki-Nakamura S."/>
            <person name="Hosoyama A."/>
            <person name="Tsuchikane K."/>
            <person name="Ando Y."/>
            <person name="Baba S."/>
            <person name="Ohji S."/>
            <person name="Hamada M."/>
            <person name="Tamura T."/>
            <person name="Yamazoe A."/>
            <person name="Yamazaki S."/>
            <person name="Fujita N."/>
        </authorList>
    </citation>
    <scope>NUCLEOTIDE SEQUENCE [LARGE SCALE GENOMIC DNA]</scope>
    <source>
        <strain evidence="8 9">NBRC 108243</strain>
    </source>
</reference>
<keyword evidence="4 8" id="KW-0503">Monooxygenase</keyword>
<evidence type="ECO:0000256" key="3">
    <source>
        <dbReference type="ARBA" id="ARBA00023002"/>
    </source>
</evidence>
<dbReference type="OrthoDB" id="8320141at2"/>
<dbReference type="InterPro" id="IPR051260">
    <property type="entry name" value="Diverse_substr_monoxygenases"/>
</dbReference>
<name>M0QHG8_9ACTN</name>
<dbReference type="NCBIfam" id="TIGR03860">
    <property type="entry name" value="FMN_nitrolo"/>
    <property type="match status" value="1"/>
</dbReference>
<keyword evidence="3" id="KW-0560">Oxidoreductase</keyword>
<evidence type="ECO:0000256" key="4">
    <source>
        <dbReference type="ARBA" id="ARBA00023033"/>
    </source>
</evidence>
<dbReference type="Proteomes" id="UP000011666">
    <property type="component" value="Unassembled WGS sequence"/>
</dbReference>
<dbReference type="GO" id="GO:0016705">
    <property type="term" value="F:oxidoreductase activity, acting on paired donors, with incorporation or reduction of molecular oxygen"/>
    <property type="evidence" value="ECO:0007669"/>
    <property type="project" value="InterPro"/>
</dbReference>
<feature type="domain" description="Luciferase-like" evidence="7">
    <location>
        <begin position="25"/>
        <end position="388"/>
    </location>
</feature>
<keyword evidence="2 6" id="KW-0288">FMN</keyword>
<proteinExistence type="inferred from homology"/>
<evidence type="ECO:0000256" key="1">
    <source>
        <dbReference type="ARBA" id="ARBA00022630"/>
    </source>
</evidence>
<sequence length="435" mass="47462">MSSDARRHAILNVNLIPGGIIGSPWRRAPEGGAYFSTVEHYLSVARVAERGLLDAVFLADSPDLQARDWNAPARLLDPIVAQSVVAAQTERIGLIVTATTSYNDPYHLARQFASLAAVSHGRVGWNFVVTGGDAAARLHSADEALPKADRYRRAEKFVEVVTDLWDSWQPGALSADVETGRFLDPRAIRAIAHDSKHFRVSGRFKAPPLDDGRPILIQAGASTHGVALGARAADAVYCAHSDIDDARRRRDEVRALAAAAGRDPDAVKLLPGLIIVLADTEEAARRRQDELIDLIPDEVQITNLAARLDVPIEVLELDGPLPWDLIPADGTVSGARAQREVLLEFVRRRNLDTRGAARLLASGGQHVTVVGTPEQVADHIEDWFRSGACDGFNLMLDELPHGLEVFVDEVVPILQRRGLFRTQYTTSTLRGHFGL</sequence>
<dbReference type="PANTHER" id="PTHR30011">
    <property type="entry name" value="ALKANESULFONATE MONOOXYGENASE-RELATED"/>
    <property type="match status" value="1"/>
</dbReference>
<gene>
    <name evidence="8" type="ORF">GS4_11_01320</name>
</gene>
<dbReference type="Pfam" id="PF00296">
    <property type="entry name" value="Bac_luciferase"/>
    <property type="match status" value="1"/>
</dbReference>
<dbReference type="RefSeq" id="WP_007619508.1">
    <property type="nucleotide sequence ID" value="NZ_BANX01000011.1"/>
</dbReference>
<evidence type="ECO:0000256" key="5">
    <source>
        <dbReference type="ARBA" id="ARBA00033748"/>
    </source>
</evidence>
<dbReference type="SUPFAM" id="SSF51679">
    <property type="entry name" value="Bacterial luciferase-like"/>
    <property type="match status" value="1"/>
</dbReference>
<feature type="binding site" evidence="6">
    <location>
        <position position="60"/>
    </location>
    <ligand>
        <name>FMN</name>
        <dbReference type="ChEBI" id="CHEBI:58210"/>
    </ligand>
</feature>
<dbReference type="Gene3D" id="3.20.20.30">
    <property type="entry name" value="Luciferase-like domain"/>
    <property type="match status" value="1"/>
</dbReference>
<dbReference type="InterPro" id="IPR016215">
    <property type="entry name" value="NTA_MOA"/>
</dbReference>
<evidence type="ECO:0000259" key="7">
    <source>
        <dbReference type="Pfam" id="PF00296"/>
    </source>
</evidence>
<dbReference type="CDD" id="cd01095">
    <property type="entry name" value="Nitrilotriacetate_monoxgenase"/>
    <property type="match status" value="1"/>
</dbReference>
<dbReference type="AlphaFoldDB" id="M0QHG8"/>
<evidence type="ECO:0000313" key="9">
    <source>
        <dbReference type="Proteomes" id="UP000011666"/>
    </source>
</evidence>
<evidence type="ECO:0000256" key="6">
    <source>
        <dbReference type="PIRSR" id="PIRSR000337-1"/>
    </source>
</evidence>